<protein>
    <recommendedName>
        <fullName evidence="1">Transposase IS200-like domain-containing protein</fullName>
    </recommendedName>
</protein>
<dbReference type="SUPFAM" id="SSF143422">
    <property type="entry name" value="Transposase IS200-like"/>
    <property type="match status" value="1"/>
</dbReference>
<dbReference type="EMBL" id="LCBC01000002">
    <property type="protein sequence ID" value="KKS04961.1"/>
    <property type="molecule type" value="Genomic_DNA"/>
</dbReference>
<comment type="caution">
    <text evidence="2">The sequence shown here is derived from an EMBL/GenBank/DDBJ whole genome shotgun (WGS) entry which is preliminary data.</text>
</comment>
<proteinExistence type="predicted"/>
<name>A0A0G0Y682_9BACT</name>
<dbReference type="GO" id="GO:0004803">
    <property type="term" value="F:transposase activity"/>
    <property type="evidence" value="ECO:0007669"/>
    <property type="project" value="InterPro"/>
</dbReference>
<evidence type="ECO:0000259" key="1">
    <source>
        <dbReference type="SMART" id="SM01321"/>
    </source>
</evidence>
<sequence>MPYRGPIFFAGGYYHVYSRGSEKRTIFLDKADKKRFTSKLKEYKTLHNVSVISYCLMPNHFHLLIKQNTDEPISKFINRLNLAYAMYFNKRYERVGPLFQGRFKAINVDNDEYLLHLTRYIHLNPLEVLGGNRLEDYWWSSLRIYLGMTDDDIVDTDFVSSYFGENWNNKYREFLKGEEKKRLRDLIAKYLFEDTPSQVRVLNWGEKRA</sequence>
<feature type="domain" description="Transposase IS200-like" evidence="1">
    <location>
        <begin position="9"/>
        <end position="124"/>
    </location>
</feature>
<evidence type="ECO:0000313" key="2">
    <source>
        <dbReference type="EMBL" id="KKS04961.1"/>
    </source>
</evidence>
<dbReference type="Pfam" id="PF01797">
    <property type="entry name" value="Y1_Tnp"/>
    <property type="match status" value="1"/>
</dbReference>
<reference evidence="2 3" key="1">
    <citation type="journal article" date="2015" name="Nature">
        <title>rRNA introns, odd ribosomes, and small enigmatic genomes across a large radiation of phyla.</title>
        <authorList>
            <person name="Brown C.T."/>
            <person name="Hug L.A."/>
            <person name="Thomas B.C."/>
            <person name="Sharon I."/>
            <person name="Castelle C.J."/>
            <person name="Singh A."/>
            <person name="Wilkins M.J."/>
            <person name="Williams K.H."/>
            <person name="Banfield J.F."/>
        </authorList>
    </citation>
    <scope>NUCLEOTIDE SEQUENCE [LARGE SCALE GENOMIC DNA]</scope>
</reference>
<dbReference type="InterPro" id="IPR036515">
    <property type="entry name" value="Transposase_17_sf"/>
</dbReference>
<evidence type="ECO:0000313" key="3">
    <source>
        <dbReference type="Proteomes" id="UP000034493"/>
    </source>
</evidence>
<dbReference type="GO" id="GO:0006313">
    <property type="term" value="P:DNA transposition"/>
    <property type="evidence" value="ECO:0007669"/>
    <property type="project" value="InterPro"/>
</dbReference>
<dbReference type="AlphaFoldDB" id="A0A0G0Y682"/>
<dbReference type="InterPro" id="IPR002686">
    <property type="entry name" value="Transposase_17"/>
</dbReference>
<dbReference type="PANTHER" id="PTHR34322">
    <property type="entry name" value="TRANSPOSASE, Y1_TNP DOMAIN-CONTAINING"/>
    <property type="match status" value="1"/>
</dbReference>
<dbReference type="PANTHER" id="PTHR34322:SF2">
    <property type="entry name" value="TRANSPOSASE IS200-LIKE DOMAIN-CONTAINING PROTEIN"/>
    <property type="match status" value="1"/>
</dbReference>
<dbReference type="PATRIC" id="fig|1618411.3.peg.196"/>
<dbReference type="Gene3D" id="3.30.70.1290">
    <property type="entry name" value="Transposase IS200-like"/>
    <property type="match status" value="1"/>
</dbReference>
<dbReference type="GO" id="GO:0003677">
    <property type="term" value="F:DNA binding"/>
    <property type="evidence" value="ECO:0007669"/>
    <property type="project" value="InterPro"/>
</dbReference>
<dbReference type="SMART" id="SM01321">
    <property type="entry name" value="Y1_Tnp"/>
    <property type="match status" value="1"/>
</dbReference>
<organism evidence="2 3">
    <name type="scientific">Candidatus Curtissbacteria bacterium GW2011_GWA2_41_24</name>
    <dbReference type="NCBI Taxonomy" id="1618411"/>
    <lineage>
        <taxon>Bacteria</taxon>
        <taxon>Candidatus Curtissiibacteriota</taxon>
    </lineage>
</organism>
<dbReference type="Proteomes" id="UP000034493">
    <property type="component" value="Unassembled WGS sequence"/>
</dbReference>
<accession>A0A0G0Y682</accession>
<gene>
    <name evidence="2" type="ORF">UU56_C0002G0101</name>
</gene>